<feature type="signal peptide" evidence="1">
    <location>
        <begin position="1"/>
        <end position="22"/>
    </location>
</feature>
<comment type="caution">
    <text evidence="2">The sequence shown here is derived from an EMBL/GenBank/DDBJ whole genome shotgun (WGS) entry which is preliminary data.</text>
</comment>
<dbReference type="EMBL" id="JALPRF010000010">
    <property type="protein sequence ID" value="MCK8495634.1"/>
    <property type="molecule type" value="Genomic_DNA"/>
</dbReference>
<accession>A0ABT0HTX1</accession>
<evidence type="ECO:0000256" key="1">
    <source>
        <dbReference type="SAM" id="SignalP"/>
    </source>
</evidence>
<feature type="chain" id="PRO_5045405259" evidence="1">
    <location>
        <begin position="23"/>
        <end position="217"/>
    </location>
</feature>
<keyword evidence="1" id="KW-0732">Signal</keyword>
<dbReference type="Proteomes" id="UP001202180">
    <property type="component" value="Unassembled WGS sequence"/>
</dbReference>
<protein>
    <submittedName>
        <fullName evidence="2">Uncharacterized protein</fullName>
    </submittedName>
</protein>
<dbReference type="RefSeq" id="WP_248480389.1">
    <property type="nucleotide sequence ID" value="NZ_JALPRF010000010.1"/>
</dbReference>
<reference evidence="2 3" key="1">
    <citation type="submission" date="2022-04" db="EMBL/GenBank/DDBJ databases">
        <title>Spirosoma sp. strain RP8 genome sequencing and assembly.</title>
        <authorList>
            <person name="Jung Y."/>
        </authorList>
    </citation>
    <scope>NUCLEOTIDE SEQUENCE [LARGE SCALE GENOMIC DNA]</scope>
    <source>
        <strain evidence="2 3">RP8</strain>
    </source>
</reference>
<proteinExistence type="predicted"/>
<gene>
    <name evidence="2" type="ORF">M0L20_27460</name>
</gene>
<sequence length="217" mass="25638">MRRTFFLILAFLVSTNCLRASADSTRQRRFQKLADEMRLKKPKLKEGDYEVRIWNRQSLQYGDAQMLYRLIKRKETFTVTKSIILWNKHEFKHATEFNSNRPVTVELWQKLLQHNILTLPDMTALRDQLFPKPEKDSTWNVIEPDGTVSVKAKRKRNKWIIIGDGEGYYFQVFGKDSYHDYEYSNPLGYVKEKTEIIELCNVVAILHDLAPAFQSTQ</sequence>
<evidence type="ECO:0000313" key="2">
    <source>
        <dbReference type="EMBL" id="MCK8495634.1"/>
    </source>
</evidence>
<name>A0ABT0HTX1_9BACT</name>
<organism evidence="2 3">
    <name type="scientific">Spirosoma liriopis</name>
    <dbReference type="NCBI Taxonomy" id="2937440"/>
    <lineage>
        <taxon>Bacteria</taxon>
        <taxon>Pseudomonadati</taxon>
        <taxon>Bacteroidota</taxon>
        <taxon>Cytophagia</taxon>
        <taxon>Cytophagales</taxon>
        <taxon>Cytophagaceae</taxon>
        <taxon>Spirosoma</taxon>
    </lineage>
</organism>
<evidence type="ECO:0000313" key="3">
    <source>
        <dbReference type="Proteomes" id="UP001202180"/>
    </source>
</evidence>
<keyword evidence="3" id="KW-1185">Reference proteome</keyword>